<proteinExistence type="predicted"/>
<organism evidence="1 2">
    <name type="scientific">Haloarcula pellucida</name>
    <dbReference type="NCBI Taxonomy" id="1427151"/>
    <lineage>
        <taxon>Archaea</taxon>
        <taxon>Methanobacteriati</taxon>
        <taxon>Methanobacteriota</taxon>
        <taxon>Stenosarchaea group</taxon>
        <taxon>Halobacteria</taxon>
        <taxon>Halobacteriales</taxon>
        <taxon>Haloarculaceae</taxon>
        <taxon>Haloarcula</taxon>
    </lineage>
</organism>
<sequence>MTRRAVEDGFETYLSDLVDETYAAFDVAAVLRGARSGGSRAASKLLKNSDPLERHVVRPKLREYQRTLLHQFDPVLDYAADRGASFEAYEDEILDRDLYWNALRPSVHGERRDAIRQRLLDRQRAFGDDIAPLVAADSDDFWTAVVATYDYDRAVDVVEDHFEFSTPLRDERDAFAFELEIDPGEVLGGLARALPSLSVEFTDEAARAMRRAEQRVIPQAKADAERAFGD</sequence>
<comment type="caution">
    <text evidence="1">The sequence shown here is derived from an EMBL/GenBank/DDBJ whole genome shotgun (WGS) entry which is preliminary data.</text>
</comment>
<dbReference type="RefSeq" id="WP_188999731.1">
    <property type="nucleotide sequence ID" value="NZ_BMOU01000005.1"/>
</dbReference>
<reference evidence="1" key="1">
    <citation type="journal article" date="2014" name="Int. J. Syst. Evol. Microbiol.">
        <title>Complete genome sequence of Corynebacterium casei LMG S-19264T (=DSM 44701T), isolated from a smear-ripened cheese.</title>
        <authorList>
            <consortium name="US DOE Joint Genome Institute (JGI-PGF)"/>
            <person name="Walter F."/>
            <person name="Albersmeier A."/>
            <person name="Kalinowski J."/>
            <person name="Ruckert C."/>
        </authorList>
    </citation>
    <scope>NUCLEOTIDE SEQUENCE</scope>
    <source>
        <strain evidence="1">JCM 17820</strain>
    </source>
</reference>
<dbReference type="Proteomes" id="UP000605784">
    <property type="component" value="Unassembled WGS sequence"/>
</dbReference>
<dbReference type="EMBL" id="BMOU01000005">
    <property type="protein sequence ID" value="GGN99071.1"/>
    <property type="molecule type" value="Genomic_DNA"/>
</dbReference>
<evidence type="ECO:0000313" key="2">
    <source>
        <dbReference type="Proteomes" id="UP000605784"/>
    </source>
</evidence>
<protein>
    <submittedName>
        <fullName evidence="1">Uncharacterized protein</fullName>
    </submittedName>
</protein>
<reference evidence="1" key="2">
    <citation type="submission" date="2020-09" db="EMBL/GenBank/DDBJ databases">
        <authorList>
            <person name="Sun Q."/>
            <person name="Ohkuma M."/>
        </authorList>
    </citation>
    <scope>NUCLEOTIDE SEQUENCE</scope>
    <source>
        <strain evidence="1">JCM 17820</strain>
    </source>
</reference>
<gene>
    <name evidence="1" type="ORF">GCM10009030_30170</name>
</gene>
<accession>A0A830GMU4</accession>
<keyword evidence="2" id="KW-1185">Reference proteome</keyword>
<dbReference type="AlphaFoldDB" id="A0A830GMU4"/>
<name>A0A830GMU4_9EURY</name>
<evidence type="ECO:0000313" key="1">
    <source>
        <dbReference type="EMBL" id="GGN99071.1"/>
    </source>
</evidence>